<dbReference type="AlphaFoldDB" id="A0A0N1IE05"/>
<evidence type="ECO:0000313" key="3">
    <source>
        <dbReference type="Proteomes" id="UP000053268"/>
    </source>
</evidence>
<dbReference type="EMBL" id="KQ458863">
    <property type="protein sequence ID" value="KPJ04741.1"/>
    <property type="molecule type" value="Genomic_DNA"/>
</dbReference>
<sequence>MAFWRSKTKVHSSGDGFKQKCSCWRHIMCSIALLQDDSLLKEDIMNMEEFTDPPVDNESNENFINSASPAGRGEPAVKPRSSRVLSAAHTPVAPPQTQQLRVRAAFYYFTYEVYKQTYMSFDPVDFSVRYSQHARTILRHYKTEYIL</sequence>
<name>A0A0N1IE05_PAPXU</name>
<organism evidence="2 3">
    <name type="scientific">Papilio xuthus</name>
    <name type="common">Asian swallowtail butterfly</name>
    <dbReference type="NCBI Taxonomy" id="66420"/>
    <lineage>
        <taxon>Eukaryota</taxon>
        <taxon>Metazoa</taxon>
        <taxon>Ecdysozoa</taxon>
        <taxon>Arthropoda</taxon>
        <taxon>Hexapoda</taxon>
        <taxon>Insecta</taxon>
        <taxon>Pterygota</taxon>
        <taxon>Neoptera</taxon>
        <taxon>Endopterygota</taxon>
        <taxon>Lepidoptera</taxon>
        <taxon>Glossata</taxon>
        <taxon>Ditrysia</taxon>
        <taxon>Papilionoidea</taxon>
        <taxon>Papilionidae</taxon>
        <taxon>Papilioninae</taxon>
        <taxon>Papilio</taxon>
    </lineage>
</organism>
<evidence type="ECO:0000313" key="2">
    <source>
        <dbReference type="EMBL" id="KPJ04741.1"/>
    </source>
</evidence>
<reference evidence="2 3" key="1">
    <citation type="journal article" date="2015" name="Nat. Commun.">
        <title>Outbred genome sequencing and CRISPR/Cas9 gene editing in butterflies.</title>
        <authorList>
            <person name="Li X."/>
            <person name="Fan D."/>
            <person name="Zhang W."/>
            <person name="Liu G."/>
            <person name="Zhang L."/>
            <person name="Zhao L."/>
            <person name="Fang X."/>
            <person name="Chen L."/>
            <person name="Dong Y."/>
            <person name="Chen Y."/>
            <person name="Ding Y."/>
            <person name="Zhao R."/>
            <person name="Feng M."/>
            <person name="Zhu Y."/>
            <person name="Feng Y."/>
            <person name="Jiang X."/>
            <person name="Zhu D."/>
            <person name="Xiang H."/>
            <person name="Feng X."/>
            <person name="Li S."/>
            <person name="Wang J."/>
            <person name="Zhang G."/>
            <person name="Kronforst M.R."/>
            <person name="Wang W."/>
        </authorList>
    </citation>
    <scope>NUCLEOTIDE SEQUENCE [LARGE SCALE GENOMIC DNA]</scope>
    <source>
        <strain evidence="2">Ya'a_city_454_Px</strain>
        <tissue evidence="2">Whole body</tissue>
    </source>
</reference>
<evidence type="ECO:0000256" key="1">
    <source>
        <dbReference type="SAM" id="MobiDB-lite"/>
    </source>
</evidence>
<feature type="region of interest" description="Disordered" evidence="1">
    <location>
        <begin position="50"/>
        <end position="90"/>
    </location>
</feature>
<gene>
    <name evidence="2" type="ORF">RR46_01230</name>
</gene>
<protein>
    <submittedName>
        <fullName evidence="2">Uncharacterized protein</fullName>
    </submittedName>
</protein>
<dbReference type="Proteomes" id="UP000053268">
    <property type="component" value="Unassembled WGS sequence"/>
</dbReference>
<accession>A0A0N1IE05</accession>
<keyword evidence="3" id="KW-1185">Reference proteome</keyword>
<proteinExistence type="predicted"/>